<dbReference type="GO" id="GO:0006814">
    <property type="term" value="P:sodium ion transport"/>
    <property type="evidence" value="ECO:0007669"/>
    <property type="project" value="UniProtKB-KW"/>
</dbReference>
<evidence type="ECO:0000256" key="1">
    <source>
        <dbReference type="ARBA" id="ARBA00004651"/>
    </source>
</evidence>
<dbReference type="InterPro" id="IPR038377">
    <property type="entry name" value="Na/Glc_symporter_sf"/>
</dbReference>
<evidence type="ECO:0000256" key="5">
    <source>
        <dbReference type="ARBA" id="ARBA00022692"/>
    </source>
</evidence>
<keyword evidence="6" id="KW-1133">Transmembrane helix</keyword>
<evidence type="ECO:0000256" key="8">
    <source>
        <dbReference type="ARBA" id="ARBA00023065"/>
    </source>
</evidence>
<gene>
    <name evidence="12" type="primary">Slc5a8_2</name>
    <name evidence="12" type="ORF">Bhyg_03115</name>
</gene>
<dbReference type="PROSITE" id="PS50283">
    <property type="entry name" value="NA_SOLUT_SYMP_3"/>
    <property type="match status" value="1"/>
</dbReference>
<keyword evidence="3" id="KW-0813">Transport</keyword>
<dbReference type="InterPro" id="IPR001734">
    <property type="entry name" value="Na/solute_symporter"/>
</dbReference>
<keyword evidence="9" id="KW-0472">Membrane</keyword>
<evidence type="ECO:0000256" key="9">
    <source>
        <dbReference type="ARBA" id="ARBA00023136"/>
    </source>
</evidence>
<accession>A0A9Q0NCQ0</accession>
<evidence type="ECO:0000256" key="10">
    <source>
        <dbReference type="ARBA" id="ARBA00023201"/>
    </source>
</evidence>
<dbReference type="AlphaFoldDB" id="A0A9Q0NCQ0"/>
<dbReference type="InterPro" id="IPR051163">
    <property type="entry name" value="Sodium:Solute_Symporter_SSF"/>
</dbReference>
<comment type="caution">
    <text evidence="12">The sequence shown here is derived from an EMBL/GenBank/DDBJ whole genome shotgun (WGS) entry which is preliminary data.</text>
</comment>
<dbReference type="Proteomes" id="UP001151699">
    <property type="component" value="Chromosome A"/>
</dbReference>
<evidence type="ECO:0000256" key="6">
    <source>
        <dbReference type="ARBA" id="ARBA00022989"/>
    </source>
</evidence>
<evidence type="ECO:0000256" key="3">
    <source>
        <dbReference type="ARBA" id="ARBA00022448"/>
    </source>
</evidence>
<proteinExistence type="inferred from homology"/>
<evidence type="ECO:0000313" key="12">
    <source>
        <dbReference type="EMBL" id="KAJ6647891.1"/>
    </source>
</evidence>
<evidence type="ECO:0000256" key="2">
    <source>
        <dbReference type="ARBA" id="ARBA00006434"/>
    </source>
</evidence>
<keyword evidence="5" id="KW-0812">Transmembrane</keyword>
<keyword evidence="4" id="KW-1003">Cell membrane</keyword>
<keyword evidence="7" id="KW-0915">Sodium</keyword>
<dbReference type="EMBL" id="WJQU01000001">
    <property type="protein sequence ID" value="KAJ6647891.1"/>
    <property type="molecule type" value="Genomic_DNA"/>
</dbReference>
<evidence type="ECO:0000256" key="11">
    <source>
        <dbReference type="RuleBase" id="RU362091"/>
    </source>
</evidence>
<organism evidence="12 13">
    <name type="scientific">Pseudolycoriella hygida</name>
    <dbReference type="NCBI Taxonomy" id="35572"/>
    <lineage>
        <taxon>Eukaryota</taxon>
        <taxon>Metazoa</taxon>
        <taxon>Ecdysozoa</taxon>
        <taxon>Arthropoda</taxon>
        <taxon>Hexapoda</taxon>
        <taxon>Insecta</taxon>
        <taxon>Pterygota</taxon>
        <taxon>Neoptera</taxon>
        <taxon>Endopterygota</taxon>
        <taxon>Diptera</taxon>
        <taxon>Nematocera</taxon>
        <taxon>Sciaroidea</taxon>
        <taxon>Sciaridae</taxon>
        <taxon>Pseudolycoriella</taxon>
    </lineage>
</organism>
<dbReference type="GO" id="GO:0015293">
    <property type="term" value="F:symporter activity"/>
    <property type="evidence" value="ECO:0007669"/>
    <property type="project" value="TreeGrafter"/>
</dbReference>
<reference evidence="12" key="1">
    <citation type="submission" date="2022-07" db="EMBL/GenBank/DDBJ databases">
        <authorList>
            <person name="Trinca V."/>
            <person name="Uliana J.V.C."/>
            <person name="Torres T.T."/>
            <person name="Ward R.J."/>
            <person name="Monesi N."/>
        </authorList>
    </citation>
    <scope>NUCLEOTIDE SEQUENCE</scope>
    <source>
        <strain evidence="12">HSMRA1968</strain>
        <tissue evidence="12">Whole embryos</tissue>
    </source>
</reference>
<evidence type="ECO:0000313" key="13">
    <source>
        <dbReference type="Proteomes" id="UP001151699"/>
    </source>
</evidence>
<comment type="similarity">
    <text evidence="2 11">Belongs to the sodium:solute symporter (SSF) (TC 2.A.21) family.</text>
</comment>
<name>A0A9Q0NCQ0_9DIPT</name>
<dbReference type="GO" id="GO:0005886">
    <property type="term" value="C:plasma membrane"/>
    <property type="evidence" value="ECO:0007669"/>
    <property type="project" value="UniProtKB-SubCell"/>
</dbReference>
<evidence type="ECO:0000256" key="7">
    <source>
        <dbReference type="ARBA" id="ARBA00023053"/>
    </source>
</evidence>
<dbReference type="OrthoDB" id="7790850at2759"/>
<dbReference type="Pfam" id="PF00474">
    <property type="entry name" value="SSF"/>
    <property type="match status" value="1"/>
</dbReference>
<keyword evidence="8" id="KW-0406">Ion transport</keyword>
<keyword evidence="10" id="KW-0739">Sodium transport</keyword>
<protein>
    <submittedName>
        <fullName evidence="12">Sodium-coupled monocarboxylate transporter 1</fullName>
    </submittedName>
</protein>
<dbReference type="PANTHER" id="PTHR42985">
    <property type="entry name" value="SODIUM-COUPLED MONOCARBOXYLATE TRANSPORTER"/>
    <property type="match status" value="1"/>
</dbReference>
<keyword evidence="13" id="KW-1185">Reference proteome</keyword>
<evidence type="ECO:0000256" key="4">
    <source>
        <dbReference type="ARBA" id="ARBA00022475"/>
    </source>
</evidence>
<dbReference type="Gene3D" id="1.20.1730.10">
    <property type="entry name" value="Sodium/glucose cotransporter"/>
    <property type="match status" value="1"/>
</dbReference>
<sequence length="79" mass="8535">MLILSTAVGIYYGFLAKTKQNTVNEYLLGGKRMHIVPISMSLIASHISGSTLLGVPVEVYTGGTQYWMFVVPAVVVSKS</sequence>
<dbReference type="PANTHER" id="PTHR42985:SF21">
    <property type="entry name" value="SODIUM-DEPENDENT MULTIVITAMIN TRANSPORTER-LIKE PROTEIN"/>
    <property type="match status" value="1"/>
</dbReference>
<comment type="subcellular location">
    <subcellularLocation>
        <location evidence="1">Cell membrane</location>
        <topology evidence="1">Multi-pass membrane protein</topology>
    </subcellularLocation>
</comment>